<keyword evidence="7 9" id="KW-0186">Copper</keyword>
<comment type="subcellular location">
    <subcellularLocation>
        <location evidence="1">Membrane</location>
    </subcellularLocation>
    <subcellularLocation>
        <location evidence="2">Periplasm</location>
    </subcellularLocation>
</comment>
<feature type="compositionally biased region" description="Low complexity" evidence="10">
    <location>
        <begin position="97"/>
        <end position="111"/>
    </location>
</feature>
<evidence type="ECO:0000256" key="3">
    <source>
        <dbReference type="ARBA" id="ARBA00022448"/>
    </source>
</evidence>
<feature type="binding site" evidence="9">
    <location>
        <position position="276"/>
    </location>
    <ligand>
        <name>Cu cation</name>
        <dbReference type="ChEBI" id="CHEBI:23378"/>
    </ligand>
</feature>
<dbReference type="Proteomes" id="UP000011669">
    <property type="component" value="Unassembled WGS sequence"/>
</dbReference>
<keyword evidence="6" id="KW-0249">Electron transport</keyword>
<comment type="cofactor">
    <cofactor evidence="9">
        <name>Cu cation</name>
        <dbReference type="ChEBI" id="CHEBI:23378"/>
    </cofactor>
    <text evidence="9">Binds 1 copper ion per subunit.</text>
</comment>
<dbReference type="InterPro" id="IPR008972">
    <property type="entry name" value="Cupredoxin"/>
</dbReference>
<accession>M0MHD0</accession>
<dbReference type="Gene3D" id="2.60.40.420">
    <property type="entry name" value="Cupredoxins - blue copper proteins"/>
    <property type="match status" value="1"/>
</dbReference>
<dbReference type="STRING" id="1227455.C449_12375"/>
<feature type="binding site" evidence="9">
    <location>
        <position position="231"/>
    </location>
    <ligand>
        <name>Cu cation</name>
        <dbReference type="ChEBI" id="CHEBI:23378"/>
    </ligand>
</feature>
<evidence type="ECO:0000256" key="8">
    <source>
        <dbReference type="ARBA" id="ARBA00023136"/>
    </source>
</evidence>
<evidence type="ECO:0000259" key="11">
    <source>
        <dbReference type="Pfam" id="PF00127"/>
    </source>
</evidence>
<dbReference type="GO" id="GO:0009055">
    <property type="term" value="F:electron transfer activity"/>
    <property type="evidence" value="ECO:0007669"/>
    <property type="project" value="InterPro"/>
</dbReference>
<evidence type="ECO:0000256" key="9">
    <source>
        <dbReference type="PIRSR" id="PIRSR602386-1"/>
    </source>
</evidence>
<proteinExistence type="predicted"/>
<dbReference type="InterPro" id="IPR028871">
    <property type="entry name" value="BlueCu_1_BS"/>
</dbReference>
<name>M0MHD0_9EURY</name>
<comment type="caution">
    <text evidence="12">The sequence shown here is derived from an EMBL/GenBank/DDBJ whole genome shotgun (WGS) entry which is preliminary data.</text>
</comment>
<dbReference type="AlphaFoldDB" id="M0MHD0"/>
<keyword evidence="8" id="KW-0472">Membrane</keyword>
<dbReference type="CDD" id="cd04220">
    <property type="entry name" value="Halocyanin"/>
    <property type="match status" value="1"/>
</dbReference>
<dbReference type="SUPFAM" id="SSF49503">
    <property type="entry name" value="Cupredoxins"/>
    <property type="match status" value="1"/>
</dbReference>
<dbReference type="Pfam" id="PF00127">
    <property type="entry name" value="Copper-bind"/>
    <property type="match status" value="1"/>
</dbReference>
<protein>
    <submittedName>
        <fullName evidence="12">Halocyanin domain protein</fullName>
    </submittedName>
</protein>
<dbReference type="PRINTS" id="PR00155">
    <property type="entry name" value="AMICYANIN"/>
</dbReference>
<feature type="compositionally biased region" description="Low complexity" evidence="10">
    <location>
        <begin position="119"/>
        <end position="166"/>
    </location>
</feature>
<evidence type="ECO:0000313" key="13">
    <source>
        <dbReference type="Proteomes" id="UP000011669"/>
    </source>
</evidence>
<dbReference type="PANTHER" id="PTHR34192">
    <property type="entry name" value="PLASTOCYANIN MAJOR ISOFORM, CHLOROPLASTIC-RELATED"/>
    <property type="match status" value="1"/>
</dbReference>
<dbReference type="RefSeq" id="WP_006078336.1">
    <property type="nucleotide sequence ID" value="NZ_AOMD01000027.1"/>
</dbReference>
<dbReference type="PANTHER" id="PTHR34192:SF10">
    <property type="entry name" value="PLASTOCYANIN MAJOR ISOFORM, CHLOROPLASTIC-RELATED"/>
    <property type="match status" value="1"/>
</dbReference>
<keyword evidence="13" id="KW-1185">Reference proteome</keyword>
<evidence type="ECO:0000256" key="6">
    <source>
        <dbReference type="ARBA" id="ARBA00022982"/>
    </source>
</evidence>
<dbReference type="InterPro" id="IPR002386">
    <property type="entry name" value="Amicyanin/Pseudoazurin"/>
</dbReference>
<evidence type="ECO:0000256" key="1">
    <source>
        <dbReference type="ARBA" id="ARBA00004370"/>
    </source>
</evidence>
<dbReference type="NCBIfam" id="TIGR03102">
    <property type="entry name" value="halo_cynanin"/>
    <property type="match status" value="1"/>
</dbReference>
<feature type="binding site" evidence="9">
    <location>
        <position position="271"/>
    </location>
    <ligand>
        <name>Cu cation</name>
        <dbReference type="ChEBI" id="CHEBI:23378"/>
    </ligand>
</feature>
<evidence type="ECO:0000256" key="5">
    <source>
        <dbReference type="ARBA" id="ARBA00022764"/>
    </source>
</evidence>
<dbReference type="InterPro" id="IPR000923">
    <property type="entry name" value="BlueCu_1"/>
</dbReference>
<keyword evidence="4 9" id="KW-0479">Metal-binding</keyword>
<dbReference type="EMBL" id="AOMD01000027">
    <property type="protein sequence ID" value="EMA43835.1"/>
    <property type="molecule type" value="Genomic_DNA"/>
</dbReference>
<feature type="region of interest" description="Disordered" evidence="10">
    <location>
        <begin position="225"/>
        <end position="246"/>
    </location>
</feature>
<sequence length="285" mass="28643">MTGLPLKRPGRRDVFGFRRCVSSGVLVSSGYRGATTESAVFWVERTNTKRLMTPDTDALDRRTVLRGAAGVLAAGALAGCSGGSGDGESNGSGGSGTESEAATDGDTATETTETEGEAASESTDNESTGNASTANETAGANATTATNGTTGTNNTSATNGTAGTSVGTGAVDEYLAEAKGYDGSIADETGSDGIEISVGAGENGFAFGPAAVRVSPGTTITWTWTGEGGTHNVVSEDDGPLNSGQPEMGEDVTYEETLDSPGVYPYYCNPHRSLGMKGAVVVASE</sequence>
<dbReference type="InterPro" id="IPR017533">
    <property type="entry name" value="Halocyanin"/>
</dbReference>
<dbReference type="GO" id="GO:0042597">
    <property type="term" value="C:periplasmic space"/>
    <property type="evidence" value="ECO:0007669"/>
    <property type="project" value="UniProtKB-SubCell"/>
</dbReference>
<evidence type="ECO:0000256" key="2">
    <source>
        <dbReference type="ARBA" id="ARBA00004418"/>
    </source>
</evidence>
<dbReference type="GO" id="GO:0005507">
    <property type="term" value="F:copper ion binding"/>
    <property type="evidence" value="ECO:0007669"/>
    <property type="project" value="InterPro"/>
</dbReference>
<keyword evidence="5" id="KW-0574">Periplasm</keyword>
<feature type="compositionally biased region" description="Gly residues" evidence="10">
    <location>
        <begin position="80"/>
        <end position="96"/>
    </location>
</feature>
<dbReference type="InParanoid" id="M0MHD0"/>
<evidence type="ECO:0000313" key="12">
    <source>
        <dbReference type="EMBL" id="EMA43835.1"/>
    </source>
</evidence>
<feature type="domain" description="Blue (type 1) copper" evidence="11">
    <location>
        <begin position="195"/>
        <end position="282"/>
    </location>
</feature>
<dbReference type="PATRIC" id="fig|1227455.4.peg.2537"/>
<organism evidence="12 13">
    <name type="scientific">Halococcus saccharolyticus DSM 5350</name>
    <dbReference type="NCBI Taxonomy" id="1227455"/>
    <lineage>
        <taxon>Archaea</taxon>
        <taxon>Methanobacteriati</taxon>
        <taxon>Methanobacteriota</taxon>
        <taxon>Stenosarchaea group</taxon>
        <taxon>Halobacteria</taxon>
        <taxon>Halobacteriales</taxon>
        <taxon>Halococcaceae</taxon>
        <taxon>Halococcus</taxon>
    </lineage>
</organism>
<feature type="region of interest" description="Disordered" evidence="10">
    <location>
        <begin position="79"/>
        <end position="166"/>
    </location>
</feature>
<dbReference type="PROSITE" id="PS00196">
    <property type="entry name" value="COPPER_BLUE"/>
    <property type="match status" value="1"/>
</dbReference>
<dbReference type="GO" id="GO:0016020">
    <property type="term" value="C:membrane"/>
    <property type="evidence" value="ECO:0007669"/>
    <property type="project" value="UniProtKB-SubCell"/>
</dbReference>
<feature type="binding site" evidence="9">
    <location>
        <position position="268"/>
    </location>
    <ligand>
        <name>Cu cation</name>
        <dbReference type="ChEBI" id="CHEBI:23378"/>
    </ligand>
</feature>
<evidence type="ECO:0000256" key="7">
    <source>
        <dbReference type="ARBA" id="ARBA00023008"/>
    </source>
</evidence>
<reference evidence="12 13" key="1">
    <citation type="journal article" date="2014" name="PLoS Genet.">
        <title>Phylogenetically driven sequencing of extremely halophilic archaea reveals strategies for static and dynamic osmo-response.</title>
        <authorList>
            <person name="Becker E.A."/>
            <person name="Seitzer P.M."/>
            <person name="Tritt A."/>
            <person name="Larsen D."/>
            <person name="Krusor M."/>
            <person name="Yao A.I."/>
            <person name="Wu D."/>
            <person name="Madern D."/>
            <person name="Eisen J.A."/>
            <person name="Darling A.E."/>
            <person name="Facciotti M.T."/>
        </authorList>
    </citation>
    <scope>NUCLEOTIDE SEQUENCE [LARGE SCALE GENOMIC DNA]</scope>
    <source>
        <strain evidence="12 13">DSM 5350</strain>
    </source>
</reference>
<evidence type="ECO:0000256" key="4">
    <source>
        <dbReference type="ARBA" id="ARBA00022723"/>
    </source>
</evidence>
<evidence type="ECO:0000256" key="10">
    <source>
        <dbReference type="SAM" id="MobiDB-lite"/>
    </source>
</evidence>
<keyword evidence="3" id="KW-0813">Transport</keyword>
<gene>
    <name evidence="12" type="ORF">C449_12375</name>
</gene>